<evidence type="ECO:0000313" key="1">
    <source>
        <dbReference type="EMBL" id="GFY87149.1"/>
    </source>
</evidence>
<sequence length="156" mass="17835">MASSNEMTWRGSMDSFYLDQEGSEIEFGVLNAEMGLRRMEVWRCSVPLRARADARHKWSCVRMRDSVSCEQRWAQDIQHGACRKDYALVRINHFLGGLVRTQCWHYHWLGSSYADCSQRQSCLDNSITGRGSYDLAVTLCKNAAVIFAGAIQGHFF</sequence>
<name>A0A7J0EMD3_9ERIC</name>
<accession>A0A7J0EMD3</accession>
<proteinExistence type="predicted"/>
<protein>
    <submittedName>
        <fullName evidence="1">Uncharacterized protein</fullName>
    </submittedName>
</protein>
<keyword evidence="2" id="KW-1185">Reference proteome</keyword>
<gene>
    <name evidence="1" type="ORF">Acr_05g0007880</name>
</gene>
<reference evidence="1 2" key="1">
    <citation type="submission" date="2019-07" db="EMBL/GenBank/DDBJ databases">
        <title>De Novo Assembly of kiwifruit Actinidia rufa.</title>
        <authorList>
            <person name="Sugita-Konishi S."/>
            <person name="Sato K."/>
            <person name="Mori E."/>
            <person name="Abe Y."/>
            <person name="Kisaki G."/>
            <person name="Hamano K."/>
            <person name="Suezawa K."/>
            <person name="Otani M."/>
            <person name="Fukuda T."/>
            <person name="Manabe T."/>
            <person name="Gomi K."/>
            <person name="Tabuchi M."/>
            <person name="Akimitsu K."/>
            <person name="Kataoka I."/>
        </authorList>
    </citation>
    <scope>NUCLEOTIDE SEQUENCE [LARGE SCALE GENOMIC DNA]</scope>
    <source>
        <strain evidence="2">cv. Fuchu</strain>
    </source>
</reference>
<organism evidence="1 2">
    <name type="scientific">Actinidia rufa</name>
    <dbReference type="NCBI Taxonomy" id="165716"/>
    <lineage>
        <taxon>Eukaryota</taxon>
        <taxon>Viridiplantae</taxon>
        <taxon>Streptophyta</taxon>
        <taxon>Embryophyta</taxon>
        <taxon>Tracheophyta</taxon>
        <taxon>Spermatophyta</taxon>
        <taxon>Magnoliopsida</taxon>
        <taxon>eudicotyledons</taxon>
        <taxon>Gunneridae</taxon>
        <taxon>Pentapetalae</taxon>
        <taxon>asterids</taxon>
        <taxon>Ericales</taxon>
        <taxon>Actinidiaceae</taxon>
        <taxon>Actinidia</taxon>
    </lineage>
</organism>
<dbReference type="AlphaFoldDB" id="A0A7J0EMD3"/>
<dbReference type="Proteomes" id="UP000585474">
    <property type="component" value="Unassembled WGS sequence"/>
</dbReference>
<comment type="caution">
    <text evidence="1">The sequence shown here is derived from an EMBL/GenBank/DDBJ whole genome shotgun (WGS) entry which is preliminary data.</text>
</comment>
<evidence type="ECO:0000313" key="2">
    <source>
        <dbReference type="Proteomes" id="UP000585474"/>
    </source>
</evidence>
<dbReference type="EMBL" id="BJWL01000005">
    <property type="protein sequence ID" value="GFY87149.1"/>
    <property type="molecule type" value="Genomic_DNA"/>
</dbReference>